<keyword evidence="3" id="KW-1185">Reference proteome</keyword>
<evidence type="ECO:0000256" key="1">
    <source>
        <dbReference type="SAM" id="Phobius"/>
    </source>
</evidence>
<organism evidence="2 3">
    <name type="scientific">Edhazardia aedis (strain USNM 41457)</name>
    <name type="common">Microsporidian parasite</name>
    <dbReference type="NCBI Taxonomy" id="1003232"/>
    <lineage>
        <taxon>Eukaryota</taxon>
        <taxon>Fungi</taxon>
        <taxon>Fungi incertae sedis</taxon>
        <taxon>Microsporidia</taxon>
        <taxon>Edhazardia</taxon>
    </lineage>
</organism>
<keyword evidence="1" id="KW-0812">Transmembrane</keyword>
<comment type="caution">
    <text evidence="2">The sequence shown here is derived from an EMBL/GenBank/DDBJ whole genome shotgun (WGS) entry which is preliminary data.</text>
</comment>
<keyword evidence="1" id="KW-1133">Transmembrane helix</keyword>
<accession>J9DL37</accession>
<proteinExistence type="predicted"/>
<protein>
    <submittedName>
        <fullName evidence="2">Uncharacterized protein</fullName>
    </submittedName>
</protein>
<dbReference type="EMBL" id="AFBI03000092">
    <property type="protein sequence ID" value="EJW02062.1"/>
    <property type="molecule type" value="Genomic_DNA"/>
</dbReference>
<dbReference type="AlphaFoldDB" id="J9DL37"/>
<dbReference type="HOGENOM" id="CLU_2209995_0_0_1"/>
<reference evidence="2 3" key="1">
    <citation type="submission" date="2011-08" db="EMBL/GenBank/DDBJ databases">
        <authorList>
            <person name="Liu Z.J."/>
            <person name="Shi F.L."/>
            <person name="Lu J.Q."/>
            <person name="Li M."/>
            <person name="Wang Z.L."/>
        </authorList>
    </citation>
    <scope>NUCLEOTIDE SEQUENCE [LARGE SCALE GENOMIC DNA]</scope>
    <source>
        <strain evidence="2 3">USNM 41457</strain>
    </source>
</reference>
<dbReference type="InParanoid" id="J9DL37"/>
<gene>
    <name evidence="2" type="ORF">EDEG_03486</name>
</gene>
<evidence type="ECO:0000313" key="3">
    <source>
        <dbReference type="Proteomes" id="UP000003163"/>
    </source>
</evidence>
<dbReference type="VEuPathDB" id="MicrosporidiaDB:EDEG_03486"/>
<reference evidence="3" key="2">
    <citation type="submission" date="2015-07" db="EMBL/GenBank/DDBJ databases">
        <title>Contrasting host-pathogen interactions and genome evolution in two generalist and specialist microsporidian pathogens of mosquitoes.</title>
        <authorList>
            <consortium name="The Broad Institute Genomics Platform"/>
            <consortium name="The Broad Institute Genome Sequencing Center for Infectious Disease"/>
            <person name="Cuomo C.A."/>
            <person name="Sanscrainte N.D."/>
            <person name="Goldberg J.M."/>
            <person name="Heiman D."/>
            <person name="Young S."/>
            <person name="Zeng Q."/>
            <person name="Becnel J.J."/>
            <person name="Birren B.W."/>
        </authorList>
    </citation>
    <scope>NUCLEOTIDE SEQUENCE [LARGE SCALE GENOMIC DNA]</scope>
    <source>
        <strain evidence="3">USNM 41457</strain>
    </source>
</reference>
<sequence>MFISGVSRQKKFLVYSFSLVYSFTIVIYIYMCVYVFTNLSFIIYSGNISDSVWFLNVKPFEHYHCNVVAYLLQYHTKHMQKILKWIFQSLKLKHKLLNHDIYPVYNL</sequence>
<dbReference type="Proteomes" id="UP000003163">
    <property type="component" value="Unassembled WGS sequence"/>
</dbReference>
<evidence type="ECO:0000313" key="2">
    <source>
        <dbReference type="EMBL" id="EJW02062.1"/>
    </source>
</evidence>
<keyword evidence="1" id="KW-0472">Membrane</keyword>
<feature type="transmembrane region" description="Helical" evidence="1">
    <location>
        <begin position="12"/>
        <end position="36"/>
    </location>
</feature>
<name>J9DL37_EDHAE</name>